<sequence length="113" mass="12625">MVDNLGSPKITVTIWFYGNLTFWDTFFEKPGFAHQPSLHTDRVCVRLAVSGCVSVHSVLVNEDGKAMTFGRNPYGQLGLDNTTSQTIPQIVPAFAEHEYNWSSVWTSPHTVSH</sequence>
<keyword evidence="3" id="KW-1185">Reference proteome</keyword>
<dbReference type="Gene3D" id="2.130.10.30">
    <property type="entry name" value="Regulator of chromosome condensation 1/beta-lactamase-inhibitor protein II"/>
    <property type="match status" value="1"/>
</dbReference>
<dbReference type="Proteomes" id="UP001162164">
    <property type="component" value="Unassembled WGS sequence"/>
</dbReference>
<dbReference type="InterPro" id="IPR000408">
    <property type="entry name" value="Reg_chr_condens"/>
</dbReference>
<reference evidence="2" key="1">
    <citation type="journal article" date="2023" name="Insect Mol. Biol.">
        <title>Genome sequencing provides insights into the evolution of gene families encoding plant cell wall-degrading enzymes in longhorned beetles.</title>
        <authorList>
            <person name="Shin N.R."/>
            <person name="Okamura Y."/>
            <person name="Kirsch R."/>
            <person name="Pauchet Y."/>
        </authorList>
    </citation>
    <scope>NUCLEOTIDE SEQUENCE</scope>
    <source>
        <strain evidence="2">MMC_N1</strain>
    </source>
</reference>
<comment type="caution">
    <text evidence="2">The sequence shown here is derived from an EMBL/GenBank/DDBJ whole genome shotgun (WGS) entry which is preliminary data.</text>
</comment>
<accession>A0ABQ9IUG7</accession>
<feature type="repeat" description="RCC1" evidence="1">
    <location>
        <begin position="64"/>
        <end position="113"/>
    </location>
</feature>
<proteinExistence type="predicted"/>
<evidence type="ECO:0000256" key="1">
    <source>
        <dbReference type="PROSITE-ProRule" id="PRU00235"/>
    </source>
</evidence>
<name>A0ABQ9IUG7_9CUCU</name>
<evidence type="ECO:0000313" key="2">
    <source>
        <dbReference type="EMBL" id="KAJ8965577.1"/>
    </source>
</evidence>
<dbReference type="EMBL" id="JAPWTJ010002585">
    <property type="protein sequence ID" value="KAJ8965577.1"/>
    <property type="molecule type" value="Genomic_DNA"/>
</dbReference>
<protein>
    <submittedName>
        <fullName evidence="2">Uncharacterized protein</fullName>
    </submittedName>
</protein>
<dbReference type="Pfam" id="PF00415">
    <property type="entry name" value="RCC1"/>
    <property type="match status" value="1"/>
</dbReference>
<organism evidence="2 3">
    <name type="scientific">Molorchus minor</name>
    <dbReference type="NCBI Taxonomy" id="1323400"/>
    <lineage>
        <taxon>Eukaryota</taxon>
        <taxon>Metazoa</taxon>
        <taxon>Ecdysozoa</taxon>
        <taxon>Arthropoda</taxon>
        <taxon>Hexapoda</taxon>
        <taxon>Insecta</taxon>
        <taxon>Pterygota</taxon>
        <taxon>Neoptera</taxon>
        <taxon>Endopterygota</taxon>
        <taxon>Coleoptera</taxon>
        <taxon>Polyphaga</taxon>
        <taxon>Cucujiformia</taxon>
        <taxon>Chrysomeloidea</taxon>
        <taxon>Cerambycidae</taxon>
        <taxon>Lamiinae</taxon>
        <taxon>Monochamini</taxon>
        <taxon>Molorchus</taxon>
    </lineage>
</organism>
<dbReference type="SUPFAM" id="SSF50985">
    <property type="entry name" value="RCC1/BLIP-II"/>
    <property type="match status" value="1"/>
</dbReference>
<dbReference type="InterPro" id="IPR009091">
    <property type="entry name" value="RCC1/BLIP-II"/>
</dbReference>
<gene>
    <name evidence="2" type="ORF">NQ317_019864</name>
</gene>
<dbReference type="PROSITE" id="PS50012">
    <property type="entry name" value="RCC1_3"/>
    <property type="match status" value="1"/>
</dbReference>
<evidence type="ECO:0000313" key="3">
    <source>
        <dbReference type="Proteomes" id="UP001162164"/>
    </source>
</evidence>